<dbReference type="AlphaFoldDB" id="Q8FRD2"/>
<proteinExistence type="predicted"/>
<evidence type="ECO:0000313" key="2">
    <source>
        <dbReference type="EMBL" id="BAC17639.1"/>
    </source>
</evidence>
<evidence type="ECO:0000313" key="3">
    <source>
        <dbReference type="Proteomes" id="UP000001409"/>
    </source>
</evidence>
<dbReference type="Proteomes" id="UP000001409">
    <property type="component" value="Chromosome"/>
</dbReference>
<keyword evidence="1" id="KW-0175">Coiled coil</keyword>
<name>Q8FRD2_COREF</name>
<organism evidence="2 3">
    <name type="scientific">Corynebacterium efficiens (strain DSM 44549 / YS-314 / AJ 12310 / JCM 11189 / NBRC 100395)</name>
    <dbReference type="NCBI Taxonomy" id="196164"/>
    <lineage>
        <taxon>Bacteria</taxon>
        <taxon>Bacillati</taxon>
        <taxon>Actinomycetota</taxon>
        <taxon>Actinomycetes</taxon>
        <taxon>Mycobacteriales</taxon>
        <taxon>Corynebacteriaceae</taxon>
        <taxon>Corynebacterium</taxon>
    </lineage>
</organism>
<accession>Q8FRD2</accession>
<evidence type="ECO:0000256" key="1">
    <source>
        <dbReference type="SAM" id="Coils"/>
    </source>
</evidence>
<dbReference type="STRING" id="196164.gene:10741233"/>
<sequence>MVARIRSLYSTCPRRPSDYIIETRPAPSASTTDLGGYRPTPVAPHHHSYHPACTDLGRSAVTNSHDRVELLEEVVDASTLLLSFFAAERIEMKSTIGIPRYPLIDDDPSTVELSLTEQFLSEGLKVSEERLRQSEAKCEAAERNVATLQKAVKDHAKQEQVAEEKIAWLEKELERLRQEGASTNLDLIKMQTNEIDNLRKDLADAKKDSKTQATSSSSRVEELEAALKLSRDLQAEATTDLEQTRAALVTARREADESAQKVEELTRQLSSYQSDFVERDNQLSAMEGRLFREVEQLQDKQRKIHVHLTRALRKFEDDPNMTIRAIDSALKLAGKAS</sequence>
<feature type="coiled-coil region" evidence="1">
    <location>
        <begin position="124"/>
        <end position="208"/>
    </location>
</feature>
<feature type="coiled-coil region" evidence="1">
    <location>
        <begin position="241"/>
        <end position="275"/>
    </location>
</feature>
<dbReference type="EMBL" id="BA000035">
    <property type="protein sequence ID" value="BAC17639.1"/>
    <property type="molecule type" value="Genomic_DNA"/>
</dbReference>
<dbReference type="HOGENOM" id="CLU_823133_0_0_11"/>
<dbReference type="KEGG" id="cef:CE0829"/>
<reference evidence="2 3" key="1">
    <citation type="journal article" date="2003" name="Genome Res.">
        <title>Comparative complete genome sequence analysis of the amino acid replacements responsible for the thermostability of Corynebacterium efficiens.</title>
        <authorList>
            <person name="Nishio Y."/>
            <person name="Nakamura Y."/>
            <person name="Kawarabayasi Y."/>
            <person name="Usuda Y."/>
            <person name="Kimura E."/>
            <person name="Sugimoto S."/>
            <person name="Matsui K."/>
            <person name="Yamagishi A."/>
            <person name="Kikuchi H."/>
            <person name="Ikeo K."/>
            <person name="Gojobori T."/>
        </authorList>
    </citation>
    <scope>NUCLEOTIDE SEQUENCE [LARGE SCALE GENOMIC DNA]</scope>
    <source>
        <strain evidence="3">DSM 44549 / YS-314 / AJ 12310 / JCM 11189 / NBRC 100395</strain>
    </source>
</reference>
<keyword evidence="3" id="KW-1185">Reference proteome</keyword>
<protein>
    <submittedName>
        <fullName evidence="2">Uncharacterized protein</fullName>
    </submittedName>
</protein>